<dbReference type="RefSeq" id="XP_001450643.1">
    <property type="nucleotide sequence ID" value="XM_001450606.1"/>
</dbReference>
<dbReference type="InParanoid" id="A0DJM9"/>
<evidence type="ECO:0000313" key="2">
    <source>
        <dbReference type="Proteomes" id="UP000000600"/>
    </source>
</evidence>
<organism evidence="1 2">
    <name type="scientific">Paramecium tetraurelia</name>
    <dbReference type="NCBI Taxonomy" id="5888"/>
    <lineage>
        <taxon>Eukaryota</taxon>
        <taxon>Sar</taxon>
        <taxon>Alveolata</taxon>
        <taxon>Ciliophora</taxon>
        <taxon>Intramacronucleata</taxon>
        <taxon>Oligohymenophorea</taxon>
        <taxon>Peniculida</taxon>
        <taxon>Parameciidae</taxon>
        <taxon>Paramecium</taxon>
    </lineage>
</organism>
<dbReference type="GeneID" id="5036428"/>
<dbReference type="KEGG" id="ptm:GSPATT00017590001"/>
<reference evidence="1 2" key="1">
    <citation type="journal article" date="2006" name="Nature">
        <title>Global trends of whole-genome duplications revealed by the ciliate Paramecium tetraurelia.</title>
        <authorList>
            <consortium name="Genoscope"/>
            <person name="Aury J.-M."/>
            <person name="Jaillon O."/>
            <person name="Duret L."/>
            <person name="Noel B."/>
            <person name="Jubin C."/>
            <person name="Porcel B.M."/>
            <person name="Segurens B."/>
            <person name="Daubin V."/>
            <person name="Anthouard V."/>
            <person name="Aiach N."/>
            <person name="Arnaiz O."/>
            <person name="Billaut A."/>
            <person name="Beisson J."/>
            <person name="Blanc I."/>
            <person name="Bouhouche K."/>
            <person name="Camara F."/>
            <person name="Duharcourt S."/>
            <person name="Guigo R."/>
            <person name="Gogendeau D."/>
            <person name="Katinka M."/>
            <person name="Keller A.-M."/>
            <person name="Kissmehl R."/>
            <person name="Klotz C."/>
            <person name="Koll F."/>
            <person name="Le Moue A."/>
            <person name="Lepere C."/>
            <person name="Malinsky S."/>
            <person name="Nowacki M."/>
            <person name="Nowak J.K."/>
            <person name="Plattner H."/>
            <person name="Poulain J."/>
            <person name="Ruiz F."/>
            <person name="Serrano V."/>
            <person name="Zagulski M."/>
            <person name="Dessen P."/>
            <person name="Betermier M."/>
            <person name="Weissenbach J."/>
            <person name="Scarpelli C."/>
            <person name="Schachter V."/>
            <person name="Sperling L."/>
            <person name="Meyer E."/>
            <person name="Cohen J."/>
            <person name="Wincker P."/>
        </authorList>
    </citation>
    <scope>NUCLEOTIDE SEQUENCE [LARGE SCALE GENOMIC DNA]</scope>
    <source>
        <strain evidence="1 2">Stock d4-2</strain>
    </source>
</reference>
<evidence type="ECO:0000313" key="1">
    <source>
        <dbReference type="EMBL" id="CAK83246.1"/>
    </source>
</evidence>
<protein>
    <submittedName>
        <fullName evidence="1">Uncharacterized protein</fullName>
    </submittedName>
</protein>
<keyword evidence="2" id="KW-1185">Reference proteome</keyword>
<accession>A0DJM9</accession>
<sequence>MIIYEKTFHNIEYIKMNIEFQDQALQRSESKQKFILIDKQLMNSEAVCLKLASKHFDEQIFQELLSEGDKNGLEYVKQVWEPTEASTSVSMESSESCGYVKKIRLLNHINKYLDSSLHSSTIKRLRELQ</sequence>
<name>A0DJM9_PARTE</name>
<proteinExistence type="predicted"/>
<dbReference type="Proteomes" id="UP000000600">
    <property type="component" value="Unassembled WGS sequence"/>
</dbReference>
<gene>
    <name evidence="1" type="ORF">GSPATT00017590001</name>
</gene>
<dbReference type="HOGENOM" id="CLU_160337_0_0_1"/>
<dbReference type="AlphaFoldDB" id="A0DJM9"/>
<dbReference type="EMBL" id="CT868463">
    <property type="protein sequence ID" value="CAK83246.1"/>
    <property type="molecule type" value="Genomic_DNA"/>
</dbReference>